<feature type="compositionally biased region" description="Basic and acidic residues" evidence="2">
    <location>
        <begin position="278"/>
        <end position="289"/>
    </location>
</feature>
<name>A0A8J5L0B6_ZINOF</name>
<organism evidence="4 5">
    <name type="scientific">Zingiber officinale</name>
    <name type="common">Ginger</name>
    <name type="synonym">Amomum zingiber</name>
    <dbReference type="NCBI Taxonomy" id="94328"/>
    <lineage>
        <taxon>Eukaryota</taxon>
        <taxon>Viridiplantae</taxon>
        <taxon>Streptophyta</taxon>
        <taxon>Embryophyta</taxon>
        <taxon>Tracheophyta</taxon>
        <taxon>Spermatophyta</taxon>
        <taxon>Magnoliopsida</taxon>
        <taxon>Liliopsida</taxon>
        <taxon>Zingiberales</taxon>
        <taxon>Zingiberaceae</taxon>
        <taxon>Zingiber</taxon>
    </lineage>
</organism>
<keyword evidence="5" id="KW-1185">Reference proteome</keyword>
<reference evidence="4 5" key="1">
    <citation type="submission" date="2020-08" db="EMBL/GenBank/DDBJ databases">
        <title>Plant Genome Project.</title>
        <authorList>
            <person name="Zhang R.-G."/>
        </authorList>
    </citation>
    <scope>NUCLEOTIDE SEQUENCE [LARGE SCALE GENOMIC DNA]</scope>
    <source>
        <tissue evidence="4">Rhizome</tissue>
    </source>
</reference>
<accession>A0A8J5L0B6</accession>
<proteinExistence type="inferred from homology"/>
<sequence>MAYENRVGLVPRSRSIAGSDKLGLPIVLTELTRTIRPSVLDMLNDPRPRTAAAAAAAAADHEDATAGDAAEFRDIHVLAPPTSHLGRGRLGDLWEGGSVRSTASLSVGSAEGVNEGGFTSMSREFNAMVVAGSNFQQQQNDGGGSVADDQLTRIGEDELEEINPLAIVPDNNPFPSPRRPSSAAGGGESSSSSSVGVPVHVVKKEEVETKIAAWQVAEVAKINNRFKREEVVINGWENNQTEKATTWLKKVEQRKLDEQRAKATEKMQNDVARAQQKAAERRASAESKRGTKITKVLELANFMRAVGRAPSKRSFF</sequence>
<dbReference type="InterPro" id="IPR005516">
    <property type="entry name" value="Remorin_C"/>
</dbReference>
<dbReference type="PANTHER" id="PTHR31471">
    <property type="entry name" value="OS02G0116800 PROTEIN"/>
    <property type="match status" value="1"/>
</dbReference>
<evidence type="ECO:0000259" key="3">
    <source>
        <dbReference type="Pfam" id="PF03763"/>
    </source>
</evidence>
<protein>
    <recommendedName>
        <fullName evidence="3">Remorin C-terminal domain-containing protein</fullName>
    </recommendedName>
</protein>
<feature type="region of interest" description="Disordered" evidence="2">
    <location>
        <begin position="165"/>
        <end position="197"/>
    </location>
</feature>
<evidence type="ECO:0000313" key="5">
    <source>
        <dbReference type="Proteomes" id="UP000734854"/>
    </source>
</evidence>
<evidence type="ECO:0000256" key="1">
    <source>
        <dbReference type="ARBA" id="ARBA00005711"/>
    </source>
</evidence>
<dbReference type="Proteomes" id="UP000734854">
    <property type="component" value="Unassembled WGS sequence"/>
</dbReference>
<feature type="domain" description="Remorin C-terminal" evidence="3">
    <location>
        <begin position="205"/>
        <end position="312"/>
    </location>
</feature>
<evidence type="ECO:0000256" key="2">
    <source>
        <dbReference type="SAM" id="MobiDB-lite"/>
    </source>
</evidence>
<comment type="similarity">
    <text evidence="1">Belongs to the remorin family.</text>
</comment>
<evidence type="ECO:0000313" key="4">
    <source>
        <dbReference type="EMBL" id="KAG6506149.1"/>
    </source>
</evidence>
<dbReference type="AlphaFoldDB" id="A0A8J5L0B6"/>
<feature type="region of interest" description="Disordered" evidence="2">
    <location>
        <begin position="263"/>
        <end position="289"/>
    </location>
</feature>
<gene>
    <name evidence="4" type="ORF">ZIOFF_031466</name>
</gene>
<feature type="compositionally biased region" description="Low complexity" evidence="2">
    <location>
        <begin position="179"/>
        <end position="197"/>
    </location>
</feature>
<dbReference type="Pfam" id="PF03763">
    <property type="entry name" value="Remorin_C"/>
    <property type="match status" value="1"/>
</dbReference>
<dbReference type="PANTHER" id="PTHR31471:SF87">
    <property type="entry name" value="REMORIN 4.2"/>
    <property type="match status" value="1"/>
</dbReference>
<dbReference type="EMBL" id="JACMSC010000009">
    <property type="protein sequence ID" value="KAG6506149.1"/>
    <property type="molecule type" value="Genomic_DNA"/>
</dbReference>
<comment type="caution">
    <text evidence="4">The sequence shown here is derived from an EMBL/GenBank/DDBJ whole genome shotgun (WGS) entry which is preliminary data.</text>
</comment>